<proteinExistence type="predicted"/>
<evidence type="ECO:0000313" key="1">
    <source>
        <dbReference type="EMBL" id="MBA2840514.1"/>
    </source>
</evidence>
<evidence type="ECO:0000313" key="2">
    <source>
        <dbReference type="Proteomes" id="UP000563838"/>
    </source>
</evidence>
<dbReference type="AlphaFoldDB" id="A0A7J9NHY8"/>
<organism evidence="1 2">
    <name type="scientific">Methanococcus maripaludis</name>
    <name type="common">Methanococcus deltae</name>
    <dbReference type="NCBI Taxonomy" id="39152"/>
    <lineage>
        <taxon>Archaea</taxon>
        <taxon>Methanobacteriati</taxon>
        <taxon>Methanobacteriota</taxon>
        <taxon>Methanomada group</taxon>
        <taxon>Methanococci</taxon>
        <taxon>Methanococcales</taxon>
        <taxon>Methanococcaceae</taxon>
        <taxon>Methanococcus</taxon>
    </lineage>
</organism>
<accession>A0A7J9NHY8</accession>
<sequence>MDIEFKKSFKELTLSKDSLKIIEENGIDLKKIAVGEFSGRDSAAAIIKAFEDEDIDAVLPVLAFTGTDYGEKEIFYRNWNVIDKKIKEMHENKFLLPLHFIFEPKLWNALNGRFIAYTIQKYGYYTPCIGCHAYLRMIRIPLAKHLGKKIISGERILHDKDFKIDQFKETLETYYKICDEFDVELFLPVKDIEKGSEIKEIIGEPWEQGQNQYSCMFSGNYRNLDGKVIFEREKIVKILNEFIYPSSIEILKNGYNNNFNYIETVKKFL</sequence>
<reference evidence="1 2" key="1">
    <citation type="submission" date="2020-07" db="EMBL/GenBank/DDBJ databases">
        <title>Genomic Encyclopedia of Type Strains, Phase IV (KMG-V): Genome sequencing to study the core and pangenomes of soil and plant-associated prokaryotes.</title>
        <authorList>
            <person name="Whitman W."/>
        </authorList>
    </citation>
    <scope>NUCLEOTIDE SEQUENCE [LARGE SCALE GENOMIC DNA]</scope>
    <source>
        <strain evidence="1 2">A4</strain>
    </source>
</reference>
<comment type="caution">
    <text evidence="1">The sequence shown here is derived from an EMBL/GenBank/DDBJ whole genome shotgun (WGS) entry which is preliminary data.</text>
</comment>
<dbReference type="EMBL" id="JACDUI010000002">
    <property type="protein sequence ID" value="MBA2840514.1"/>
    <property type="molecule type" value="Genomic_DNA"/>
</dbReference>
<dbReference type="Proteomes" id="UP000563838">
    <property type="component" value="Unassembled WGS sequence"/>
</dbReference>
<gene>
    <name evidence="1" type="ORF">HNP87_001046</name>
</gene>
<dbReference type="RefSeq" id="WP_181488067.1">
    <property type="nucleotide sequence ID" value="NZ_JACDUI010000002.1"/>
</dbReference>
<protein>
    <submittedName>
        <fullName evidence="1">Uncharacterized protein</fullName>
    </submittedName>
</protein>
<name>A0A7J9NHY8_METMI</name>